<dbReference type="PANTHER" id="PTHR30055:SF234">
    <property type="entry name" value="HTH-TYPE TRANSCRIPTIONAL REGULATOR BETI"/>
    <property type="match status" value="1"/>
</dbReference>
<dbReference type="Gene3D" id="1.10.357.10">
    <property type="entry name" value="Tetracycline Repressor, domain 2"/>
    <property type="match status" value="1"/>
</dbReference>
<dbReference type="Pfam" id="PF00440">
    <property type="entry name" value="TetR_N"/>
    <property type="match status" value="1"/>
</dbReference>
<proteinExistence type="predicted"/>
<protein>
    <submittedName>
        <fullName evidence="6">TetR family transcriptional regulator</fullName>
    </submittedName>
</protein>
<sequence length="196" mass="20890">MLVTMTTAPLRKDAARNWHRIVEVGRRFVDEGTPIQLNDVARAASVGVATVYRHFPTPEALVETVAIPGFEALLGQAERALAGDDPYAGLRDFLYASVDALLADASLSPVFAAPVNVLPHTAELKRRLADLSGRILDRARAAGAVDPGVTQDHVVPLMCGVVYAASVHPAACAEDRAAAGRRFLTVMLEGLRVRAS</sequence>
<dbReference type="PANTHER" id="PTHR30055">
    <property type="entry name" value="HTH-TYPE TRANSCRIPTIONAL REGULATOR RUTR"/>
    <property type="match status" value="1"/>
</dbReference>
<evidence type="ECO:0000259" key="5">
    <source>
        <dbReference type="Pfam" id="PF21597"/>
    </source>
</evidence>
<keyword evidence="7" id="KW-1185">Reference proteome</keyword>
<dbReference type="GO" id="GO:0000976">
    <property type="term" value="F:transcription cis-regulatory region binding"/>
    <property type="evidence" value="ECO:0007669"/>
    <property type="project" value="TreeGrafter"/>
</dbReference>
<keyword evidence="3" id="KW-0804">Transcription</keyword>
<evidence type="ECO:0000259" key="4">
    <source>
        <dbReference type="Pfam" id="PF00440"/>
    </source>
</evidence>
<dbReference type="Pfam" id="PF21597">
    <property type="entry name" value="TetR_C_43"/>
    <property type="match status" value="1"/>
</dbReference>
<evidence type="ECO:0000256" key="2">
    <source>
        <dbReference type="ARBA" id="ARBA00023125"/>
    </source>
</evidence>
<evidence type="ECO:0000313" key="6">
    <source>
        <dbReference type="EMBL" id="PRX53032.1"/>
    </source>
</evidence>
<gene>
    <name evidence="6" type="ORF">B0I32_129150</name>
</gene>
<organism evidence="6 7">
    <name type="scientific">Nonomuraea fuscirosea</name>
    <dbReference type="NCBI Taxonomy" id="1291556"/>
    <lineage>
        <taxon>Bacteria</taxon>
        <taxon>Bacillati</taxon>
        <taxon>Actinomycetota</taxon>
        <taxon>Actinomycetes</taxon>
        <taxon>Streptosporangiales</taxon>
        <taxon>Streptosporangiaceae</taxon>
        <taxon>Nonomuraea</taxon>
    </lineage>
</organism>
<dbReference type="InterPro" id="IPR049445">
    <property type="entry name" value="TetR_SbtR-like_C"/>
</dbReference>
<dbReference type="Proteomes" id="UP000238312">
    <property type="component" value="Unassembled WGS sequence"/>
</dbReference>
<comment type="caution">
    <text evidence="6">The sequence shown here is derived from an EMBL/GenBank/DDBJ whole genome shotgun (WGS) entry which is preliminary data.</text>
</comment>
<dbReference type="InterPro" id="IPR009057">
    <property type="entry name" value="Homeodomain-like_sf"/>
</dbReference>
<dbReference type="EMBL" id="PVNG01000029">
    <property type="protein sequence ID" value="PRX53032.1"/>
    <property type="molecule type" value="Genomic_DNA"/>
</dbReference>
<keyword evidence="1" id="KW-0805">Transcription regulation</keyword>
<evidence type="ECO:0000256" key="3">
    <source>
        <dbReference type="ARBA" id="ARBA00023163"/>
    </source>
</evidence>
<dbReference type="InterPro" id="IPR036271">
    <property type="entry name" value="Tet_transcr_reg_TetR-rel_C_sf"/>
</dbReference>
<dbReference type="GO" id="GO:0003700">
    <property type="term" value="F:DNA-binding transcription factor activity"/>
    <property type="evidence" value="ECO:0007669"/>
    <property type="project" value="TreeGrafter"/>
</dbReference>
<evidence type="ECO:0000313" key="7">
    <source>
        <dbReference type="Proteomes" id="UP000238312"/>
    </source>
</evidence>
<evidence type="ECO:0000256" key="1">
    <source>
        <dbReference type="ARBA" id="ARBA00023015"/>
    </source>
</evidence>
<keyword evidence="2" id="KW-0238">DNA-binding</keyword>
<name>A0A2T0M6H0_9ACTN</name>
<dbReference type="SUPFAM" id="SSF46689">
    <property type="entry name" value="Homeodomain-like"/>
    <property type="match status" value="1"/>
</dbReference>
<dbReference type="SUPFAM" id="SSF48498">
    <property type="entry name" value="Tetracyclin repressor-like, C-terminal domain"/>
    <property type="match status" value="1"/>
</dbReference>
<accession>A0A2T0M6H0</accession>
<feature type="domain" description="Transcriptional regulator SbtR-like C-terminal" evidence="5">
    <location>
        <begin position="85"/>
        <end position="193"/>
    </location>
</feature>
<dbReference type="InterPro" id="IPR050109">
    <property type="entry name" value="HTH-type_TetR-like_transc_reg"/>
</dbReference>
<reference evidence="6 7" key="1">
    <citation type="submission" date="2018-03" db="EMBL/GenBank/DDBJ databases">
        <title>Genomic Encyclopedia of Type Strains, Phase III (KMG-III): the genomes of soil and plant-associated and newly described type strains.</title>
        <authorList>
            <person name="Whitman W."/>
        </authorList>
    </citation>
    <scope>NUCLEOTIDE SEQUENCE [LARGE SCALE GENOMIC DNA]</scope>
    <source>
        <strain evidence="6 7">CGMCC 4.7104</strain>
    </source>
</reference>
<feature type="domain" description="HTH tetR-type" evidence="4">
    <location>
        <begin position="36"/>
        <end position="63"/>
    </location>
</feature>
<dbReference type="AlphaFoldDB" id="A0A2T0M6H0"/>
<dbReference type="InterPro" id="IPR001647">
    <property type="entry name" value="HTH_TetR"/>
</dbReference>